<dbReference type="PANTHER" id="PTHR16134">
    <property type="entry name" value="F-BOX/TPR REPEAT PROTEIN POF3"/>
    <property type="match status" value="1"/>
</dbReference>
<accession>A0ABQ5HRW1</accession>
<comment type="caution">
    <text evidence="1">The sequence shown here is derived from an EMBL/GenBank/DDBJ whole genome shotgun (WGS) entry which is preliminary data.</text>
</comment>
<evidence type="ECO:0000313" key="2">
    <source>
        <dbReference type="Proteomes" id="UP001151760"/>
    </source>
</evidence>
<dbReference type="Gene3D" id="3.80.10.10">
    <property type="entry name" value="Ribonuclease Inhibitor"/>
    <property type="match status" value="2"/>
</dbReference>
<sequence>MRSLSIGDLPVTRYSIVLPFLNQIRKLKLLAVTLNHKCQCLFFEKCPNLEVLFTQDVCGDRGLQVIGQFCKKLRKLTHNGVFDPWWGLIGMWQRMLGKEDGITDLPLDNGVRAMLMGCNKLERLDISLRHEGLTDVGLEYIGKYGANLRSLSLTHIGKSNAGLVKLSEGCPRLRKLKLRGCPFCEQVVARYVFNILSLRYVWFESSDRESSDRDSSDCVRTYLALTRPEFQL</sequence>
<evidence type="ECO:0000313" key="1">
    <source>
        <dbReference type="EMBL" id="GJT90289.1"/>
    </source>
</evidence>
<dbReference type="InterPro" id="IPR032675">
    <property type="entry name" value="LRR_dom_sf"/>
</dbReference>
<reference evidence="1" key="1">
    <citation type="journal article" date="2022" name="Int. J. Mol. Sci.">
        <title>Draft Genome of Tanacetum Coccineum: Genomic Comparison of Closely Related Tanacetum-Family Plants.</title>
        <authorList>
            <person name="Yamashiro T."/>
            <person name="Shiraishi A."/>
            <person name="Nakayama K."/>
            <person name="Satake H."/>
        </authorList>
    </citation>
    <scope>NUCLEOTIDE SEQUENCE</scope>
</reference>
<proteinExistence type="predicted"/>
<name>A0ABQ5HRW1_9ASTR</name>
<gene>
    <name evidence="1" type="ORF">Tco_1079134</name>
</gene>
<dbReference type="SUPFAM" id="SSF52047">
    <property type="entry name" value="RNI-like"/>
    <property type="match status" value="1"/>
</dbReference>
<dbReference type="EMBL" id="BQNB010019907">
    <property type="protein sequence ID" value="GJT90289.1"/>
    <property type="molecule type" value="Genomic_DNA"/>
</dbReference>
<organism evidence="1 2">
    <name type="scientific">Tanacetum coccineum</name>
    <dbReference type="NCBI Taxonomy" id="301880"/>
    <lineage>
        <taxon>Eukaryota</taxon>
        <taxon>Viridiplantae</taxon>
        <taxon>Streptophyta</taxon>
        <taxon>Embryophyta</taxon>
        <taxon>Tracheophyta</taxon>
        <taxon>Spermatophyta</taxon>
        <taxon>Magnoliopsida</taxon>
        <taxon>eudicotyledons</taxon>
        <taxon>Gunneridae</taxon>
        <taxon>Pentapetalae</taxon>
        <taxon>asterids</taxon>
        <taxon>campanulids</taxon>
        <taxon>Asterales</taxon>
        <taxon>Asteraceae</taxon>
        <taxon>Asteroideae</taxon>
        <taxon>Anthemideae</taxon>
        <taxon>Anthemidinae</taxon>
        <taxon>Tanacetum</taxon>
    </lineage>
</organism>
<reference evidence="1" key="2">
    <citation type="submission" date="2022-01" db="EMBL/GenBank/DDBJ databases">
        <authorList>
            <person name="Yamashiro T."/>
            <person name="Shiraishi A."/>
            <person name="Satake H."/>
            <person name="Nakayama K."/>
        </authorList>
    </citation>
    <scope>NUCLEOTIDE SEQUENCE</scope>
</reference>
<protein>
    <submittedName>
        <fullName evidence="1">Leucine-rich repeat, cysteine-containing subtype protein</fullName>
    </submittedName>
</protein>
<dbReference type="Proteomes" id="UP001151760">
    <property type="component" value="Unassembled WGS sequence"/>
</dbReference>
<keyword evidence="2" id="KW-1185">Reference proteome</keyword>
<dbReference type="PANTHER" id="PTHR16134:SF43">
    <property type="entry name" value="CORONATINE-INSENSITIVE PROTEIN 1"/>
    <property type="match status" value="1"/>
</dbReference>